<protein>
    <submittedName>
        <fullName evidence="3">Lipocalin family protein</fullName>
    </submittedName>
</protein>
<organism evidence="3 4">
    <name type="scientific">Sungkyunkwania multivorans</name>
    <dbReference type="NCBI Taxonomy" id="1173618"/>
    <lineage>
        <taxon>Bacteria</taxon>
        <taxon>Pseudomonadati</taxon>
        <taxon>Bacteroidota</taxon>
        <taxon>Flavobacteriia</taxon>
        <taxon>Flavobacteriales</taxon>
        <taxon>Flavobacteriaceae</taxon>
        <taxon>Sungkyunkwania</taxon>
    </lineage>
</organism>
<dbReference type="InterPro" id="IPR024311">
    <property type="entry name" value="Lipocalin-like"/>
</dbReference>
<dbReference type="PROSITE" id="PS51257">
    <property type="entry name" value="PROKAR_LIPOPROTEIN"/>
    <property type="match status" value="1"/>
</dbReference>
<dbReference type="RefSeq" id="WP_386404160.1">
    <property type="nucleotide sequence ID" value="NZ_JBHTJH010000004.1"/>
</dbReference>
<feature type="domain" description="Lipocalin-like" evidence="2">
    <location>
        <begin position="29"/>
        <end position="112"/>
    </location>
</feature>
<name>A0ABW3CW92_9FLAO</name>
<feature type="signal peptide" evidence="1">
    <location>
        <begin position="1"/>
        <end position="18"/>
    </location>
</feature>
<dbReference type="Pfam" id="PF13648">
    <property type="entry name" value="Lipocalin_4"/>
    <property type="match status" value="1"/>
</dbReference>
<evidence type="ECO:0000256" key="1">
    <source>
        <dbReference type="SAM" id="SignalP"/>
    </source>
</evidence>
<dbReference type="EMBL" id="JBHTJH010000004">
    <property type="protein sequence ID" value="MFD0861337.1"/>
    <property type="molecule type" value="Genomic_DNA"/>
</dbReference>
<gene>
    <name evidence="3" type="ORF">ACFQ1M_03890</name>
</gene>
<sequence>MRITFYLFLCLSLFLGCASDPNSTLPHVNGYWEIEQVELANGQVKEYTYSQNIDYFELNKNSNGFRKKVRPKLDGTFETSNDLARVVAKIENDSLHLYYTNEYDSWKETVLDADAESLSIINEDRNIYTYKRHQPTKIDR</sequence>
<comment type="caution">
    <text evidence="3">The sequence shown here is derived from an EMBL/GenBank/DDBJ whole genome shotgun (WGS) entry which is preliminary data.</text>
</comment>
<evidence type="ECO:0000313" key="4">
    <source>
        <dbReference type="Proteomes" id="UP001596978"/>
    </source>
</evidence>
<keyword evidence="4" id="KW-1185">Reference proteome</keyword>
<proteinExistence type="predicted"/>
<feature type="chain" id="PRO_5045339371" evidence="1">
    <location>
        <begin position="19"/>
        <end position="140"/>
    </location>
</feature>
<keyword evidence="1" id="KW-0732">Signal</keyword>
<evidence type="ECO:0000259" key="2">
    <source>
        <dbReference type="Pfam" id="PF13648"/>
    </source>
</evidence>
<accession>A0ABW3CW92</accession>
<reference evidence="4" key="1">
    <citation type="journal article" date="2019" name="Int. J. Syst. Evol. Microbiol.">
        <title>The Global Catalogue of Microorganisms (GCM) 10K type strain sequencing project: providing services to taxonomists for standard genome sequencing and annotation.</title>
        <authorList>
            <consortium name="The Broad Institute Genomics Platform"/>
            <consortium name="The Broad Institute Genome Sequencing Center for Infectious Disease"/>
            <person name="Wu L."/>
            <person name="Ma J."/>
        </authorList>
    </citation>
    <scope>NUCLEOTIDE SEQUENCE [LARGE SCALE GENOMIC DNA]</scope>
    <source>
        <strain evidence="4">CCUG 62952</strain>
    </source>
</reference>
<evidence type="ECO:0000313" key="3">
    <source>
        <dbReference type="EMBL" id="MFD0861337.1"/>
    </source>
</evidence>
<dbReference type="Proteomes" id="UP001596978">
    <property type="component" value="Unassembled WGS sequence"/>
</dbReference>